<dbReference type="EMBL" id="NAJO01000051">
    <property type="protein sequence ID" value="OQN97736.1"/>
    <property type="molecule type" value="Genomic_DNA"/>
</dbReference>
<proteinExistence type="predicted"/>
<reference evidence="4" key="1">
    <citation type="submission" date="2017-03" db="EMBL/GenBank/DDBJ databases">
        <title>Genomes of endolithic fungi from Antarctica.</title>
        <authorList>
            <person name="Coleine C."/>
            <person name="Masonjones S."/>
            <person name="Stajich J.E."/>
        </authorList>
    </citation>
    <scope>NUCLEOTIDE SEQUENCE [LARGE SCALE GENOMIC DNA]</scope>
    <source>
        <strain evidence="4">CCFEE 5527</strain>
    </source>
</reference>
<organism evidence="3 4">
    <name type="scientific">Cryoendolithus antarcticus</name>
    <dbReference type="NCBI Taxonomy" id="1507870"/>
    <lineage>
        <taxon>Eukaryota</taxon>
        <taxon>Fungi</taxon>
        <taxon>Dikarya</taxon>
        <taxon>Ascomycota</taxon>
        <taxon>Pezizomycotina</taxon>
        <taxon>Dothideomycetes</taxon>
        <taxon>Dothideomycetidae</taxon>
        <taxon>Cladosporiales</taxon>
        <taxon>Cladosporiaceae</taxon>
        <taxon>Cryoendolithus</taxon>
    </lineage>
</organism>
<dbReference type="AlphaFoldDB" id="A0A1V8SF17"/>
<feature type="region of interest" description="Disordered" evidence="1">
    <location>
        <begin position="178"/>
        <end position="212"/>
    </location>
</feature>
<evidence type="ECO:0000313" key="4">
    <source>
        <dbReference type="Proteomes" id="UP000192596"/>
    </source>
</evidence>
<keyword evidence="2" id="KW-0732">Signal</keyword>
<protein>
    <submittedName>
        <fullName evidence="3">Uncharacterized protein</fullName>
    </submittedName>
</protein>
<evidence type="ECO:0000256" key="1">
    <source>
        <dbReference type="SAM" id="MobiDB-lite"/>
    </source>
</evidence>
<sequence>MQFLELALLSLPLQVTAQITSAAQLLPRQNDPAFVGYISGPSGYESRNCDYPETLATSDLYVQCCKPNAPCNFYENCAGNTLYGGISGASVPCDVSPELTCNTAVLVPATLAQYLPQAYSYLACWQTTLGTGPFTIVQSVSSGHIVPLTPSASPLTEPLSSSATTTTSAAAASASSTAPSASLSTPTGALGEPVATPTLVTPSSRATAMSSEAGASASSATAATATTAMMASSASAAAASSTSAAAASGMGTGLGSGVMAWLLTFLFSLL</sequence>
<feature type="compositionally biased region" description="Low complexity" evidence="1">
    <location>
        <begin position="178"/>
        <end position="187"/>
    </location>
</feature>
<name>A0A1V8SF17_9PEZI</name>
<evidence type="ECO:0000256" key="2">
    <source>
        <dbReference type="SAM" id="SignalP"/>
    </source>
</evidence>
<comment type="caution">
    <text evidence="3">The sequence shown here is derived from an EMBL/GenBank/DDBJ whole genome shotgun (WGS) entry which is preliminary data.</text>
</comment>
<feature type="chain" id="PRO_5012212714" evidence="2">
    <location>
        <begin position="18"/>
        <end position="270"/>
    </location>
</feature>
<dbReference type="InParanoid" id="A0A1V8SF17"/>
<accession>A0A1V8SF17</accession>
<dbReference type="OrthoDB" id="3791842at2759"/>
<feature type="signal peptide" evidence="2">
    <location>
        <begin position="1"/>
        <end position="17"/>
    </location>
</feature>
<dbReference type="Proteomes" id="UP000192596">
    <property type="component" value="Unassembled WGS sequence"/>
</dbReference>
<keyword evidence="4" id="KW-1185">Reference proteome</keyword>
<gene>
    <name evidence="3" type="ORF">B0A48_16057</name>
</gene>
<evidence type="ECO:0000313" key="3">
    <source>
        <dbReference type="EMBL" id="OQN97736.1"/>
    </source>
</evidence>